<dbReference type="Proteomes" id="UP000765509">
    <property type="component" value="Unassembled WGS sequence"/>
</dbReference>
<evidence type="ECO:0000313" key="1">
    <source>
        <dbReference type="EMBL" id="MBW0520051.1"/>
    </source>
</evidence>
<dbReference type="EMBL" id="AVOT02027810">
    <property type="protein sequence ID" value="MBW0520051.1"/>
    <property type="molecule type" value="Genomic_DNA"/>
</dbReference>
<evidence type="ECO:0000313" key="2">
    <source>
        <dbReference type="Proteomes" id="UP000765509"/>
    </source>
</evidence>
<accession>A0A9Q3ECU0</accession>
<sequence length="60" mass="6986">MNLNIDRTYPPVLRTPAYPEIPRARKVLENHIQELMQLGVLKEVGHNEEVEVKTPVIIPW</sequence>
<gene>
    <name evidence="1" type="ORF">O181_059766</name>
</gene>
<proteinExistence type="predicted"/>
<name>A0A9Q3ECU0_9BASI</name>
<organism evidence="1 2">
    <name type="scientific">Austropuccinia psidii MF-1</name>
    <dbReference type="NCBI Taxonomy" id="1389203"/>
    <lineage>
        <taxon>Eukaryota</taxon>
        <taxon>Fungi</taxon>
        <taxon>Dikarya</taxon>
        <taxon>Basidiomycota</taxon>
        <taxon>Pucciniomycotina</taxon>
        <taxon>Pucciniomycetes</taxon>
        <taxon>Pucciniales</taxon>
        <taxon>Sphaerophragmiaceae</taxon>
        <taxon>Austropuccinia</taxon>
    </lineage>
</organism>
<feature type="non-terminal residue" evidence="1">
    <location>
        <position position="60"/>
    </location>
</feature>
<protein>
    <submittedName>
        <fullName evidence="1">Uncharacterized protein</fullName>
    </submittedName>
</protein>
<comment type="caution">
    <text evidence="1">The sequence shown here is derived from an EMBL/GenBank/DDBJ whole genome shotgun (WGS) entry which is preliminary data.</text>
</comment>
<keyword evidence="2" id="KW-1185">Reference proteome</keyword>
<dbReference type="AlphaFoldDB" id="A0A9Q3ECU0"/>
<reference evidence="1" key="1">
    <citation type="submission" date="2021-03" db="EMBL/GenBank/DDBJ databases">
        <title>Draft genome sequence of rust myrtle Austropuccinia psidii MF-1, a brazilian biotype.</title>
        <authorList>
            <person name="Quecine M.C."/>
            <person name="Pachon D.M.R."/>
            <person name="Bonatelli M.L."/>
            <person name="Correr F.H."/>
            <person name="Franceschini L.M."/>
            <person name="Leite T.F."/>
            <person name="Margarido G.R.A."/>
            <person name="Almeida C.A."/>
            <person name="Ferrarezi J.A."/>
            <person name="Labate C.A."/>
        </authorList>
    </citation>
    <scope>NUCLEOTIDE SEQUENCE</scope>
    <source>
        <strain evidence="1">MF-1</strain>
    </source>
</reference>